<keyword evidence="1" id="KW-1133">Transmembrane helix</keyword>
<feature type="transmembrane region" description="Helical" evidence="1">
    <location>
        <begin position="72"/>
        <end position="101"/>
    </location>
</feature>
<accession>A0A147I6W3</accession>
<evidence type="ECO:0000313" key="4">
    <source>
        <dbReference type="Proteomes" id="UP000074310"/>
    </source>
</evidence>
<evidence type="ECO:0008006" key="5">
    <source>
        <dbReference type="Google" id="ProtNLM"/>
    </source>
</evidence>
<dbReference type="EMBL" id="LDTB01000010">
    <property type="protein sequence ID" value="KTT74674.1"/>
    <property type="molecule type" value="Genomic_DNA"/>
</dbReference>
<keyword evidence="2" id="KW-0732">Signal</keyword>
<dbReference type="OrthoDB" id="7579497at2"/>
<proteinExistence type="predicted"/>
<reference evidence="3 4" key="1">
    <citation type="journal article" date="2016" name="Front. Microbiol.">
        <title>Genomic Resource of Rice Seed Associated Bacteria.</title>
        <authorList>
            <person name="Midha S."/>
            <person name="Bansal K."/>
            <person name="Sharma S."/>
            <person name="Kumar N."/>
            <person name="Patil P.P."/>
            <person name="Chaudhry V."/>
            <person name="Patil P.B."/>
        </authorList>
    </citation>
    <scope>NUCLEOTIDE SEQUENCE [LARGE SCALE GENOMIC DNA]</scope>
    <source>
        <strain evidence="3 4">NS334</strain>
    </source>
</reference>
<dbReference type="Proteomes" id="UP000074310">
    <property type="component" value="Unassembled WGS sequence"/>
</dbReference>
<gene>
    <name evidence="3" type="ORF">NS334_04645</name>
</gene>
<sequence>MRLPLSLLLAFVLSLAGTAIANAIEPGVFGSCFEGGCGYAALLVALLGTVVLAPFVWLALRRAGPLSRLLLGFMLFALTGHFVVTFALWLAGLVVLAYAMLRVRRRARAEDSPARAMFIVPRVRT</sequence>
<evidence type="ECO:0000256" key="1">
    <source>
        <dbReference type="SAM" id="Phobius"/>
    </source>
</evidence>
<dbReference type="PATRIC" id="fig|869719.3.peg.310"/>
<keyword evidence="1" id="KW-0812">Transmembrane</keyword>
<comment type="caution">
    <text evidence="3">The sequence shown here is derived from an EMBL/GenBank/DDBJ whole genome shotgun (WGS) entry which is preliminary data.</text>
</comment>
<feature type="chain" id="PRO_5007548340" description="Lipoprotein" evidence="2">
    <location>
        <begin position="22"/>
        <end position="125"/>
    </location>
</feature>
<dbReference type="RefSeq" id="WP_058754806.1">
    <property type="nucleotide sequence ID" value="NZ_LDTB01000010.1"/>
</dbReference>
<feature type="signal peptide" evidence="2">
    <location>
        <begin position="1"/>
        <end position="21"/>
    </location>
</feature>
<evidence type="ECO:0000256" key="2">
    <source>
        <dbReference type="SAM" id="SignalP"/>
    </source>
</evidence>
<organism evidence="3 4">
    <name type="scientific">Sphingomonas endophytica</name>
    <dbReference type="NCBI Taxonomy" id="869719"/>
    <lineage>
        <taxon>Bacteria</taxon>
        <taxon>Pseudomonadati</taxon>
        <taxon>Pseudomonadota</taxon>
        <taxon>Alphaproteobacteria</taxon>
        <taxon>Sphingomonadales</taxon>
        <taxon>Sphingomonadaceae</taxon>
        <taxon>Sphingomonas</taxon>
    </lineage>
</organism>
<dbReference type="AlphaFoldDB" id="A0A147I6W3"/>
<name>A0A147I6W3_9SPHN</name>
<keyword evidence="1" id="KW-0472">Membrane</keyword>
<protein>
    <recommendedName>
        <fullName evidence="5">Lipoprotein</fullName>
    </recommendedName>
</protein>
<feature type="transmembrane region" description="Helical" evidence="1">
    <location>
        <begin position="39"/>
        <end position="60"/>
    </location>
</feature>
<keyword evidence="4" id="KW-1185">Reference proteome</keyword>
<evidence type="ECO:0000313" key="3">
    <source>
        <dbReference type="EMBL" id="KTT74674.1"/>
    </source>
</evidence>